<evidence type="ECO:0000256" key="2">
    <source>
        <dbReference type="ARBA" id="ARBA00004123"/>
    </source>
</evidence>
<evidence type="ECO:0000256" key="5">
    <source>
        <dbReference type="ARBA" id="ARBA00012161"/>
    </source>
</evidence>
<name>A0A8D2DV07_SCIVU</name>
<dbReference type="EC" id="3.1.13.4" evidence="5"/>
<dbReference type="InterPro" id="IPR036397">
    <property type="entry name" value="RNaseH_sf"/>
</dbReference>
<comment type="similarity">
    <text evidence="4">Belongs to the CAF1 family.</text>
</comment>
<dbReference type="Ensembl" id="ENSSVLT00005033513.1">
    <property type="protein sequence ID" value="ENSSVLP00005030175.1"/>
    <property type="gene ID" value="ENSSVLG00005023808.1"/>
</dbReference>
<evidence type="ECO:0000256" key="13">
    <source>
        <dbReference type="ARBA" id="ARBA00023163"/>
    </source>
</evidence>
<sequence length="131" mass="15664">MPAALVENSQVICKVWASNLEEEMWKSQEILFSYSYIAMDTEFPIVVVRPIGELRTLIDYQYQLLWCTVDLLKIIQLGLTFTNEKGEYPSGINTWQFNFKFKLTEDIKTCFNEYRRYIYFRFRRGVFALNL</sequence>
<organism evidence="15 16">
    <name type="scientific">Sciurus vulgaris</name>
    <name type="common">Eurasian red squirrel</name>
    <dbReference type="NCBI Taxonomy" id="55149"/>
    <lineage>
        <taxon>Eukaryota</taxon>
        <taxon>Metazoa</taxon>
        <taxon>Chordata</taxon>
        <taxon>Craniata</taxon>
        <taxon>Vertebrata</taxon>
        <taxon>Euteleostomi</taxon>
        <taxon>Mammalia</taxon>
        <taxon>Eutheria</taxon>
        <taxon>Euarchontoglires</taxon>
        <taxon>Glires</taxon>
        <taxon>Rodentia</taxon>
        <taxon>Sciuromorpha</taxon>
        <taxon>Sciuridae</taxon>
        <taxon>Sciurinae</taxon>
        <taxon>Sciurini</taxon>
        <taxon>Sciurus</taxon>
    </lineage>
</organism>
<reference evidence="15" key="2">
    <citation type="submission" date="2025-09" db="UniProtKB">
        <authorList>
            <consortium name="Ensembl"/>
        </authorList>
    </citation>
    <scope>IDENTIFICATION</scope>
</reference>
<proteinExistence type="inferred from homology"/>
<dbReference type="GeneTree" id="ENSGT00390000000080"/>
<keyword evidence="12" id="KW-0805">Transcription regulation</keyword>
<keyword evidence="7" id="KW-0540">Nuclease</keyword>
<evidence type="ECO:0000256" key="14">
    <source>
        <dbReference type="ARBA" id="ARBA00023242"/>
    </source>
</evidence>
<dbReference type="GO" id="GO:0004535">
    <property type="term" value="F:poly(A)-specific ribonuclease activity"/>
    <property type="evidence" value="ECO:0007669"/>
    <property type="project" value="UniProtKB-EC"/>
</dbReference>
<dbReference type="GO" id="GO:0005634">
    <property type="term" value="C:nucleus"/>
    <property type="evidence" value="ECO:0007669"/>
    <property type="project" value="UniProtKB-SubCell"/>
</dbReference>
<comment type="catalytic activity">
    <reaction evidence="1">
        <text>Exonucleolytic cleavage of poly(A) to 5'-AMP.</text>
        <dbReference type="EC" id="3.1.13.4"/>
    </reaction>
</comment>
<evidence type="ECO:0000256" key="9">
    <source>
        <dbReference type="ARBA" id="ARBA00022801"/>
    </source>
</evidence>
<dbReference type="PANTHER" id="PTHR10797">
    <property type="entry name" value="CCR4-NOT TRANSCRIPTION COMPLEX SUBUNIT"/>
    <property type="match status" value="1"/>
</dbReference>
<keyword evidence="13" id="KW-0804">Transcription</keyword>
<accession>A0A8D2DV07</accession>
<reference evidence="15" key="1">
    <citation type="submission" date="2025-08" db="UniProtKB">
        <authorList>
            <consortium name="Ensembl"/>
        </authorList>
    </citation>
    <scope>IDENTIFICATION</scope>
</reference>
<dbReference type="Pfam" id="PF04857">
    <property type="entry name" value="CAF1"/>
    <property type="match status" value="1"/>
</dbReference>
<evidence type="ECO:0000313" key="16">
    <source>
        <dbReference type="Proteomes" id="UP000694564"/>
    </source>
</evidence>
<comment type="subcellular location">
    <subcellularLocation>
        <location evidence="3">Cytoplasm</location>
    </subcellularLocation>
    <subcellularLocation>
        <location evidence="2">Nucleus</location>
    </subcellularLocation>
</comment>
<evidence type="ECO:0000256" key="12">
    <source>
        <dbReference type="ARBA" id="ARBA00023015"/>
    </source>
</evidence>
<evidence type="ECO:0000256" key="10">
    <source>
        <dbReference type="ARBA" id="ARBA00022839"/>
    </source>
</evidence>
<evidence type="ECO:0000256" key="11">
    <source>
        <dbReference type="ARBA" id="ARBA00022884"/>
    </source>
</evidence>
<evidence type="ECO:0000256" key="7">
    <source>
        <dbReference type="ARBA" id="ARBA00022722"/>
    </source>
</evidence>
<keyword evidence="16" id="KW-1185">Reference proteome</keyword>
<dbReference type="AlphaFoldDB" id="A0A8D2DV07"/>
<dbReference type="GO" id="GO:0046872">
    <property type="term" value="F:metal ion binding"/>
    <property type="evidence" value="ECO:0007669"/>
    <property type="project" value="UniProtKB-KW"/>
</dbReference>
<keyword evidence="6" id="KW-0963">Cytoplasm</keyword>
<protein>
    <recommendedName>
        <fullName evidence="5">poly(A)-specific ribonuclease</fullName>
        <ecNumber evidence="5">3.1.13.4</ecNumber>
    </recommendedName>
</protein>
<dbReference type="Gene3D" id="3.30.420.10">
    <property type="entry name" value="Ribonuclease H-like superfamily/Ribonuclease H"/>
    <property type="match status" value="1"/>
</dbReference>
<dbReference type="Proteomes" id="UP000694564">
    <property type="component" value="Chromosome 11"/>
</dbReference>
<dbReference type="SUPFAM" id="SSF53098">
    <property type="entry name" value="Ribonuclease H-like"/>
    <property type="match status" value="1"/>
</dbReference>
<dbReference type="InterPro" id="IPR039637">
    <property type="entry name" value="CNOT7/CNOT8/Pop2"/>
</dbReference>
<keyword evidence="10" id="KW-0269">Exonuclease</keyword>
<evidence type="ECO:0000256" key="3">
    <source>
        <dbReference type="ARBA" id="ARBA00004496"/>
    </source>
</evidence>
<keyword evidence="14" id="KW-0539">Nucleus</keyword>
<evidence type="ECO:0000313" key="15">
    <source>
        <dbReference type="Ensembl" id="ENSSVLP00005030175.1"/>
    </source>
</evidence>
<keyword evidence="11" id="KW-0694">RNA-binding</keyword>
<dbReference type="OrthoDB" id="9626251at2759"/>
<dbReference type="InterPro" id="IPR006941">
    <property type="entry name" value="RNase_CAF1"/>
</dbReference>
<dbReference type="GO" id="GO:0030014">
    <property type="term" value="C:CCR4-NOT complex"/>
    <property type="evidence" value="ECO:0007669"/>
    <property type="project" value="InterPro"/>
</dbReference>
<keyword evidence="9" id="KW-0378">Hydrolase</keyword>
<keyword evidence="8" id="KW-0479">Metal-binding</keyword>
<evidence type="ECO:0000256" key="1">
    <source>
        <dbReference type="ARBA" id="ARBA00001663"/>
    </source>
</evidence>
<dbReference type="InterPro" id="IPR012337">
    <property type="entry name" value="RNaseH-like_sf"/>
</dbReference>
<evidence type="ECO:0000256" key="6">
    <source>
        <dbReference type="ARBA" id="ARBA00022490"/>
    </source>
</evidence>
<evidence type="ECO:0000256" key="4">
    <source>
        <dbReference type="ARBA" id="ARBA00008372"/>
    </source>
</evidence>
<evidence type="ECO:0000256" key="8">
    <source>
        <dbReference type="ARBA" id="ARBA00022723"/>
    </source>
</evidence>
<dbReference type="GO" id="GO:0003723">
    <property type="term" value="F:RNA binding"/>
    <property type="evidence" value="ECO:0007669"/>
    <property type="project" value="UniProtKB-KW"/>
</dbReference>
<dbReference type="GO" id="GO:0005737">
    <property type="term" value="C:cytoplasm"/>
    <property type="evidence" value="ECO:0007669"/>
    <property type="project" value="UniProtKB-SubCell"/>
</dbReference>